<dbReference type="InterPro" id="IPR002637">
    <property type="entry name" value="RdgB/HAM1"/>
</dbReference>
<feature type="binding site" evidence="10">
    <location>
        <position position="81"/>
    </location>
    <ligand>
        <name>Mg(2+)</name>
        <dbReference type="ChEBI" id="CHEBI:18420"/>
    </ligand>
</feature>
<evidence type="ECO:0000313" key="13">
    <source>
        <dbReference type="Proteomes" id="UP000219331"/>
    </source>
</evidence>
<evidence type="ECO:0000256" key="4">
    <source>
        <dbReference type="ARBA" id="ARBA00022741"/>
    </source>
</evidence>
<dbReference type="SUPFAM" id="SSF52972">
    <property type="entry name" value="ITPase-like"/>
    <property type="match status" value="1"/>
</dbReference>
<dbReference type="PANTHER" id="PTHR11067:SF9">
    <property type="entry name" value="INOSINE TRIPHOSPHATE PYROPHOSPHATASE"/>
    <property type="match status" value="1"/>
</dbReference>
<dbReference type="GO" id="GO:0035870">
    <property type="term" value="F:dITP diphosphatase activity"/>
    <property type="evidence" value="ECO:0007669"/>
    <property type="project" value="UniProtKB-UniRule"/>
</dbReference>
<comment type="catalytic activity">
    <reaction evidence="9 10">
        <text>XTP + H2O = XMP + diphosphate + H(+)</text>
        <dbReference type="Rhea" id="RHEA:28610"/>
        <dbReference type="ChEBI" id="CHEBI:15377"/>
        <dbReference type="ChEBI" id="CHEBI:15378"/>
        <dbReference type="ChEBI" id="CHEBI:33019"/>
        <dbReference type="ChEBI" id="CHEBI:57464"/>
        <dbReference type="ChEBI" id="CHEBI:61314"/>
        <dbReference type="EC" id="3.6.1.66"/>
    </reaction>
</comment>
<dbReference type="GO" id="GO:0005829">
    <property type="term" value="C:cytosol"/>
    <property type="evidence" value="ECO:0007669"/>
    <property type="project" value="TreeGrafter"/>
</dbReference>
<feature type="binding site" evidence="10">
    <location>
        <begin position="200"/>
        <end position="201"/>
    </location>
    <ligand>
        <name>substrate</name>
    </ligand>
</feature>
<reference evidence="12 13" key="1">
    <citation type="submission" date="2017-08" db="EMBL/GenBank/DDBJ databases">
        <authorList>
            <person name="de Groot N.N."/>
        </authorList>
    </citation>
    <scope>NUCLEOTIDE SEQUENCE [LARGE SCALE GENOMIC DNA]</scope>
    <source>
        <strain evidence="12 13">USBA 352</strain>
    </source>
</reference>
<evidence type="ECO:0000256" key="11">
    <source>
        <dbReference type="RuleBase" id="RU003781"/>
    </source>
</evidence>
<comment type="catalytic activity">
    <reaction evidence="10">
        <text>ITP + H2O = IMP + diphosphate + H(+)</text>
        <dbReference type="Rhea" id="RHEA:29399"/>
        <dbReference type="ChEBI" id="CHEBI:15377"/>
        <dbReference type="ChEBI" id="CHEBI:15378"/>
        <dbReference type="ChEBI" id="CHEBI:33019"/>
        <dbReference type="ChEBI" id="CHEBI:58053"/>
        <dbReference type="ChEBI" id="CHEBI:61402"/>
        <dbReference type="EC" id="3.6.1.66"/>
    </reaction>
</comment>
<evidence type="ECO:0000313" key="12">
    <source>
        <dbReference type="EMBL" id="SOC00894.1"/>
    </source>
</evidence>
<sequence>MTDTPSPLRRLEPGRIVLASHNPGKLREFDDLMAPYGYEVVSAGSLGLPEPEETGTTFEANAELKARAAAEASGLPALADDSGFCVFALNGDPGVYSARWAGPEKDFAMAMRTIEEKLHAAGATDPADRRSSFVAVLCLAWPDGEVALFRGEVEGTAVWPPRGSGGFGYDPMFQPDGESRTFGEMSAEEKHGQDGTALSHRARAFADFSARCLEA</sequence>
<gene>
    <name evidence="12" type="ORF">SAMN05421512_103393</name>
</gene>
<keyword evidence="5 10" id="KW-0378">Hydrolase</keyword>
<accession>A0A285S6V6</accession>
<keyword evidence="4 10" id="KW-0547">Nucleotide-binding</keyword>
<dbReference type="Gene3D" id="3.90.950.10">
    <property type="match status" value="1"/>
</dbReference>
<comment type="cofactor">
    <cofactor evidence="10">
        <name>Mg(2+)</name>
        <dbReference type="ChEBI" id="CHEBI:18420"/>
    </cofactor>
    <text evidence="10">Binds 1 Mg(2+) ion per subunit.</text>
</comment>
<evidence type="ECO:0000256" key="3">
    <source>
        <dbReference type="ARBA" id="ARBA00022723"/>
    </source>
</evidence>
<dbReference type="GO" id="GO:0036220">
    <property type="term" value="F:ITP diphosphatase activity"/>
    <property type="evidence" value="ECO:0007669"/>
    <property type="project" value="UniProtKB-UniRule"/>
</dbReference>
<evidence type="ECO:0000256" key="2">
    <source>
        <dbReference type="ARBA" id="ARBA00011738"/>
    </source>
</evidence>
<dbReference type="GO" id="GO:0000166">
    <property type="term" value="F:nucleotide binding"/>
    <property type="evidence" value="ECO:0007669"/>
    <property type="project" value="UniProtKB-KW"/>
</dbReference>
<feature type="binding site" evidence="10">
    <location>
        <begin position="20"/>
        <end position="25"/>
    </location>
    <ligand>
        <name>substrate</name>
    </ligand>
</feature>
<proteinExistence type="inferred from homology"/>
<dbReference type="PANTHER" id="PTHR11067">
    <property type="entry name" value="INOSINE TRIPHOSPHATE PYROPHOSPHATASE/HAM1 PROTEIN"/>
    <property type="match status" value="1"/>
</dbReference>
<dbReference type="HAMAP" id="MF_01405">
    <property type="entry name" value="Non_canon_purine_NTPase"/>
    <property type="match status" value="1"/>
</dbReference>
<evidence type="ECO:0000256" key="8">
    <source>
        <dbReference type="ARBA" id="ARBA00051875"/>
    </source>
</evidence>
<dbReference type="Proteomes" id="UP000219331">
    <property type="component" value="Unassembled WGS sequence"/>
</dbReference>
<feature type="binding site" evidence="10">
    <location>
        <position position="190"/>
    </location>
    <ligand>
        <name>substrate</name>
    </ligand>
</feature>
<dbReference type="InterPro" id="IPR020922">
    <property type="entry name" value="dITP/XTP_pyrophosphatase"/>
</dbReference>
<keyword evidence="13" id="KW-1185">Reference proteome</keyword>
<dbReference type="STRING" id="538381.GCA_001696535_04504"/>
<comment type="function">
    <text evidence="10">Pyrophosphatase that catalyzes the hydrolysis of nucleoside triphosphates to their monophosphate derivatives, with a high preference for the non-canonical purine nucleotides XTP (xanthosine triphosphate), dITP (deoxyinosine triphosphate) and ITP. Seems to function as a house-cleaning enzyme that removes non-canonical purine nucleotides from the nucleotide pool, thus preventing their incorporation into DNA/RNA and avoiding chromosomal lesions.</text>
</comment>
<comment type="catalytic activity">
    <reaction evidence="8 10">
        <text>dITP + H2O = dIMP + diphosphate + H(+)</text>
        <dbReference type="Rhea" id="RHEA:28342"/>
        <dbReference type="ChEBI" id="CHEBI:15377"/>
        <dbReference type="ChEBI" id="CHEBI:15378"/>
        <dbReference type="ChEBI" id="CHEBI:33019"/>
        <dbReference type="ChEBI" id="CHEBI:61194"/>
        <dbReference type="ChEBI" id="CHEBI:61382"/>
        <dbReference type="EC" id="3.6.1.66"/>
    </reaction>
</comment>
<evidence type="ECO:0000256" key="6">
    <source>
        <dbReference type="ARBA" id="ARBA00022842"/>
    </source>
</evidence>
<comment type="subunit">
    <text evidence="2 10">Homodimer.</text>
</comment>
<dbReference type="GO" id="GO:0009146">
    <property type="term" value="P:purine nucleoside triphosphate catabolic process"/>
    <property type="evidence" value="ECO:0007669"/>
    <property type="project" value="UniProtKB-UniRule"/>
</dbReference>
<dbReference type="EC" id="3.6.1.66" evidence="10"/>
<dbReference type="Pfam" id="PF01725">
    <property type="entry name" value="Ham1p_like"/>
    <property type="match status" value="1"/>
</dbReference>
<evidence type="ECO:0000256" key="10">
    <source>
        <dbReference type="HAMAP-Rule" id="MF_01405"/>
    </source>
</evidence>
<dbReference type="RefSeq" id="WP_097174425.1">
    <property type="nucleotide sequence ID" value="NZ_OBML01000003.1"/>
</dbReference>
<evidence type="ECO:0000256" key="7">
    <source>
        <dbReference type="ARBA" id="ARBA00023080"/>
    </source>
</evidence>
<dbReference type="GO" id="GO:0036222">
    <property type="term" value="F:XTP diphosphatase activity"/>
    <property type="evidence" value="ECO:0007669"/>
    <property type="project" value="UniProtKB-UniRule"/>
</dbReference>
<evidence type="ECO:0000256" key="9">
    <source>
        <dbReference type="ARBA" id="ARBA00052017"/>
    </source>
</evidence>
<name>A0A285S6V6_9HYPH</name>
<keyword evidence="6 10" id="KW-0460">Magnesium</keyword>
<organism evidence="12 13">
    <name type="scientific">Stappia indica</name>
    <dbReference type="NCBI Taxonomy" id="538381"/>
    <lineage>
        <taxon>Bacteria</taxon>
        <taxon>Pseudomonadati</taxon>
        <taxon>Pseudomonadota</taxon>
        <taxon>Alphaproteobacteria</taxon>
        <taxon>Hyphomicrobiales</taxon>
        <taxon>Stappiaceae</taxon>
        <taxon>Stappia</taxon>
    </lineage>
</organism>
<dbReference type="GO" id="GO:0017111">
    <property type="term" value="F:ribonucleoside triphosphate phosphatase activity"/>
    <property type="evidence" value="ECO:0007669"/>
    <property type="project" value="InterPro"/>
</dbReference>
<dbReference type="GO" id="GO:0009117">
    <property type="term" value="P:nucleotide metabolic process"/>
    <property type="evidence" value="ECO:0007669"/>
    <property type="project" value="UniProtKB-KW"/>
</dbReference>
<dbReference type="FunFam" id="3.90.950.10:FF:000001">
    <property type="entry name" value="dITP/XTP pyrophosphatase"/>
    <property type="match status" value="1"/>
</dbReference>
<feature type="binding site" evidence="10">
    <location>
        <position position="52"/>
    </location>
    <ligand>
        <name>Mg(2+)</name>
        <dbReference type="ChEBI" id="CHEBI:18420"/>
    </ligand>
</feature>
<dbReference type="InterPro" id="IPR029001">
    <property type="entry name" value="ITPase-like_fam"/>
</dbReference>
<dbReference type="CDD" id="cd00515">
    <property type="entry name" value="HAM1"/>
    <property type="match status" value="1"/>
</dbReference>
<feature type="binding site" evidence="10">
    <location>
        <begin position="167"/>
        <end position="170"/>
    </location>
    <ligand>
        <name>substrate</name>
    </ligand>
</feature>
<keyword evidence="7 10" id="KW-0546">Nucleotide metabolism</keyword>
<dbReference type="GO" id="GO:0046872">
    <property type="term" value="F:metal ion binding"/>
    <property type="evidence" value="ECO:0007669"/>
    <property type="project" value="UniProtKB-KW"/>
</dbReference>
<evidence type="ECO:0000256" key="1">
    <source>
        <dbReference type="ARBA" id="ARBA00008023"/>
    </source>
</evidence>
<dbReference type="AlphaFoldDB" id="A0A285S6V6"/>
<evidence type="ECO:0000256" key="5">
    <source>
        <dbReference type="ARBA" id="ARBA00022801"/>
    </source>
</evidence>
<feature type="binding site" evidence="10">
    <location>
        <position position="82"/>
    </location>
    <ligand>
        <name>substrate</name>
    </ligand>
</feature>
<feature type="active site" description="Proton acceptor" evidence="10">
    <location>
        <position position="81"/>
    </location>
</feature>
<comment type="similarity">
    <text evidence="1 10 11">Belongs to the HAM1 NTPase family.</text>
</comment>
<protein>
    <recommendedName>
        <fullName evidence="10">dITP/XTP pyrophosphatase</fullName>
        <ecNumber evidence="10">3.6.1.66</ecNumber>
    </recommendedName>
    <alternativeName>
        <fullName evidence="10">Non-canonical purine NTP pyrophosphatase</fullName>
    </alternativeName>
    <alternativeName>
        <fullName evidence="10">Non-standard purine NTP pyrophosphatase</fullName>
    </alternativeName>
    <alternativeName>
        <fullName evidence="10">Nucleoside-triphosphate diphosphatase</fullName>
    </alternativeName>
    <alternativeName>
        <fullName evidence="10">Nucleoside-triphosphate pyrophosphatase</fullName>
        <shortName evidence="10">NTPase</shortName>
    </alternativeName>
</protein>
<keyword evidence="3 10" id="KW-0479">Metal-binding</keyword>
<dbReference type="EMBL" id="OBML01000003">
    <property type="protein sequence ID" value="SOC00894.1"/>
    <property type="molecule type" value="Genomic_DNA"/>
</dbReference>
<dbReference type="NCBIfam" id="TIGR00042">
    <property type="entry name" value="RdgB/HAM1 family non-canonical purine NTP pyrophosphatase"/>
    <property type="match status" value="1"/>
</dbReference>
<dbReference type="OrthoDB" id="9807456at2"/>